<feature type="domain" description="Protein kinase" evidence="15">
    <location>
        <begin position="368"/>
        <end position="645"/>
    </location>
</feature>
<keyword evidence="10 13" id="KW-0472">Membrane</keyword>
<keyword evidence="11" id="KW-0325">Glycoprotein</keyword>
<dbReference type="GO" id="GO:0004674">
    <property type="term" value="F:protein serine/threonine kinase activity"/>
    <property type="evidence" value="ECO:0007669"/>
    <property type="project" value="UniProtKB-KW"/>
</dbReference>
<dbReference type="InterPro" id="IPR017441">
    <property type="entry name" value="Protein_kinase_ATP_BS"/>
</dbReference>
<dbReference type="InterPro" id="IPR045874">
    <property type="entry name" value="LRK10/LRL21-25-like"/>
</dbReference>
<dbReference type="InterPro" id="IPR011009">
    <property type="entry name" value="Kinase-like_dom_sf"/>
</dbReference>
<feature type="binding site" evidence="12">
    <location>
        <position position="396"/>
    </location>
    <ligand>
        <name>ATP</name>
        <dbReference type="ChEBI" id="CHEBI:30616"/>
    </ligand>
</feature>
<keyword evidence="7" id="KW-0418">Kinase</keyword>
<evidence type="ECO:0000256" key="14">
    <source>
        <dbReference type="SAM" id="SignalP"/>
    </source>
</evidence>
<proteinExistence type="predicted"/>
<evidence type="ECO:0000256" key="8">
    <source>
        <dbReference type="ARBA" id="ARBA00022840"/>
    </source>
</evidence>
<dbReference type="FunFam" id="1.10.510.10:FF:000590">
    <property type="entry name" value="PR5-like receptor kinase"/>
    <property type="match status" value="1"/>
</dbReference>
<evidence type="ECO:0000256" key="11">
    <source>
        <dbReference type="ARBA" id="ARBA00023180"/>
    </source>
</evidence>
<evidence type="ECO:0000259" key="15">
    <source>
        <dbReference type="PROSITE" id="PS50011"/>
    </source>
</evidence>
<evidence type="ECO:0000256" key="6">
    <source>
        <dbReference type="ARBA" id="ARBA00022741"/>
    </source>
</evidence>
<dbReference type="InterPro" id="IPR025287">
    <property type="entry name" value="WAK_GUB"/>
</dbReference>
<dbReference type="PROSITE" id="PS00107">
    <property type="entry name" value="PROTEIN_KINASE_ATP"/>
    <property type="match status" value="1"/>
</dbReference>
<evidence type="ECO:0000256" key="9">
    <source>
        <dbReference type="ARBA" id="ARBA00022989"/>
    </source>
</evidence>
<feature type="chain" id="PRO_5029510778" description="Protein kinase domain-containing protein" evidence="14">
    <location>
        <begin position="20"/>
        <end position="685"/>
    </location>
</feature>
<dbReference type="GO" id="GO:0016020">
    <property type="term" value="C:membrane"/>
    <property type="evidence" value="ECO:0007669"/>
    <property type="project" value="UniProtKB-SubCell"/>
</dbReference>
<evidence type="ECO:0000256" key="10">
    <source>
        <dbReference type="ARBA" id="ARBA00023136"/>
    </source>
</evidence>
<keyword evidence="8 12" id="KW-0067">ATP-binding</keyword>
<evidence type="ECO:0000256" key="12">
    <source>
        <dbReference type="PROSITE-ProRule" id="PRU10141"/>
    </source>
</evidence>
<evidence type="ECO:0000256" key="7">
    <source>
        <dbReference type="ARBA" id="ARBA00022777"/>
    </source>
</evidence>
<sequence>MPLLFLLLVITMLHQSCNAKHMKCSSSYYSSCGNISNITSPFRLTTDPSSCGDLRYNLSCENNITVLNLPVHDRESSYSSEIKYQRFYVREINYNNYTIRVVDPKFHKHDENYSTLFANNTLSLEYVYGEYAAQIYNSRNGKIIYDQYKKISKTVVLISCERRVVNSSYIDATPCMLRNDNNNSFVWSYYLLDADEMSPFELDFCLIQQVTLIDQSFHASSCHDINRQLAYGFQLSWIQGLDKSKGHQYCYLDENSNEVHCHYSKCQITAYMYVPGYQKICNVTFVTFIRQSMFQIKYMLLDEGRYKYTVGLWAPRTIIGLLFIIYLMVYKWRRRHLSMYNDIEEFLQSHNNLIPIRYSYRDIKKITKGFKEKLGEGGFGSVYKGQLCSGPFVAVKMLGKCKTNNGQDFINEVATIGKVHHVNIVRLIGFCVEGKRWALIYDFMANGSLDKYIFSQEKMNVSLCYAKVFEISVGIARGIEYLHQGCEMHILHFDIKPHNILLDENFIPKVSDFGLARSCSLENNLASLTAARGTLGYIAPELFYKNIGRVSTKSDVYSFGMLLMEMANQRKNVNAETENSSRIFFPIWIHKQFNKGKDIEINKNEPNEDWKTIKKMIIVALWCIQLKPCDRPTMSTVIEMLESNIECLQVPPNLHIYPQNQDNNNNETYFSSTISVDEYSTDVNE</sequence>
<evidence type="ECO:0000256" key="13">
    <source>
        <dbReference type="SAM" id="Phobius"/>
    </source>
</evidence>
<name>A0A7J6EVC5_CANSA</name>
<feature type="signal peptide" evidence="14">
    <location>
        <begin position="1"/>
        <end position="19"/>
    </location>
</feature>
<accession>A0A7J6EVC5</accession>
<dbReference type="SUPFAM" id="SSF56112">
    <property type="entry name" value="Protein kinase-like (PK-like)"/>
    <property type="match status" value="1"/>
</dbReference>
<dbReference type="Gene3D" id="3.30.200.20">
    <property type="entry name" value="Phosphorylase Kinase, domain 1"/>
    <property type="match status" value="1"/>
</dbReference>
<dbReference type="AlphaFoldDB" id="A0A7J6EVC5"/>
<dbReference type="PROSITE" id="PS00108">
    <property type="entry name" value="PROTEIN_KINASE_ST"/>
    <property type="match status" value="1"/>
</dbReference>
<evidence type="ECO:0000256" key="4">
    <source>
        <dbReference type="ARBA" id="ARBA00022692"/>
    </source>
</evidence>
<dbReference type="Gene3D" id="1.10.510.10">
    <property type="entry name" value="Transferase(Phosphotransferase) domain 1"/>
    <property type="match status" value="1"/>
</dbReference>
<dbReference type="InterPro" id="IPR008271">
    <property type="entry name" value="Ser/Thr_kinase_AS"/>
</dbReference>
<dbReference type="Pfam" id="PF07714">
    <property type="entry name" value="PK_Tyr_Ser-Thr"/>
    <property type="match status" value="1"/>
</dbReference>
<dbReference type="EMBL" id="JAATIP010000185">
    <property type="protein sequence ID" value="KAF4362371.1"/>
    <property type="molecule type" value="Genomic_DNA"/>
</dbReference>
<organism evidence="16 17">
    <name type="scientific">Cannabis sativa</name>
    <name type="common">Hemp</name>
    <name type="synonym">Marijuana</name>
    <dbReference type="NCBI Taxonomy" id="3483"/>
    <lineage>
        <taxon>Eukaryota</taxon>
        <taxon>Viridiplantae</taxon>
        <taxon>Streptophyta</taxon>
        <taxon>Embryophyta</taxon>
        <taxon>Tracheophyta</taxon>
        <taxon>Spermatophyta</taxon>
        <taxon>Magnoliopsida</taxon>
        <taxon>eudicotyledons</taxon>
        <taxon>Gunneridae</taxon>
        <taxon>Pentapetalae</taxon>
        <taxon>rosids</taxon>
        <taxon>fabids</taxon>
        <taxon>Rosales</taxon>
        <taxon>Cannabaceae</taxon>
        <taxon>Cannabis</taxon>
    </lineage>
</organism>
<evidence type="ECO:0000313" key="16">
    <source>
        <dbReference type="EMBL" id="KAF4362371.1"/>
    </source>
</evidence>
<evidence type="ECO:0000256" key="5">
    <source>
        <dbReference type="ARBA" id="ARBA00022729"/>
    </source>
</evidence>
<protein>
    <recommendedName>
        <fullName evidence="15">Protein kinase domain-containing protein</fullName>
    </recommendedName>
</protein>
<keyword evidence="5 14" id="KW-0732">Signal</keyword>
<dbReference type="GO" id="GO:0030247">
    <property type="term" value="F:polysaccharide binding"/>
    <property type="evidence" value="ECO:0007669"/>
    <property type="project" value="InterPro"/>
</dbReference>
<dbReference type="Proteomes" id="UP000525078">
    <property type="component" value="Unassembled WGS sequence"/>
</dbReference>
<keyword evidence="9 13" id="KW-1133">Transmembrane helix</keyword>
<evidence type="ECO:0000256" key="1">
    <source>
        <dbReference type="ARBA" id="ARBA00004479"/>
    </source>
</evidence>
<evidence type="ECO:0000313" key="17">
    <source>
        <dbReference type="Proteomes" id="UP000525078"/>
    </source>
</evidence>
<dbReference type="PANTHER" id="PTHR27009">
    <property type="entry name" value="RUST RESISTANCE KINASE LR10-RELATED"/>
    <property type="match status" value="1"/>
</dbReference>
<gene>
    <name evidence="16" type="ORF">F8388_008255</name>
</gene>
<keyword evidence="3" id="KW-0808">Transferase</keyword>
<keyword evidence="6 12" id="KW-0547">Nucleotide-binding</keyword>
<dbReference type="Pfam" id="PF13947">
    <property type="entry name" value="GUB_WAK_bind"/>
    <property type="match status" value="1"/>
</dbReference>
<reference evidence="16 17" key="1">
    <citation type="journal article" date="2020" name="bioRxiv">
        <title>Sequence and annotation of 42 cannabis genomes reveals extensive copy number variation in cannabinoid synthesis and pathogen resistance genes.</title>
        <authorList>
            <person name="Mckernan K.J."/>
            <person name="Helbert Y."/>
            <person name="Kane L.T."/>
            <person name="Ebling H."/>
            <person name="Zhang L."/>
            <person name="Liu B."/>
            <person name="Eaton Z."/>
            <person name="Mclaughlin S."/>
            <person name="Kingan S."/>
            <person name="Baybayan P."/>
            <person name="Concepcion G."/>
            <person name="Jordan M."/>
            <person name="Riva A."/>
            <person name="Barbazuk W."/>
            <person name="Harkins T."/>
        </authorList>
    </citation>
    <scope>NUCLEOTIDE SEQUENCE [LARGE SCALE GENOMIC DNA]</scope>
    <source>
        <strain evidence="17">cv. Jamaican Lion 4</strain>
        <tissue evidence="16">Leaf</tissue>
    </source>
</reference>
<evidence type="ECO:0000256" key="3">
    <source>
        <dbReference type="ARBA" id="ARBA00022679"/>
    </source>
</evidence>
<dbReference type="GO" id="GO:0005524">
    <property type="term" value="F:ATP binding"/>
    <property type="evidence" value="ECO:0007669"/>
    <property type="project" value="UniProtKB-UniRule"/>
</dbReference>
<comment type="subcellular location">
    <subcellularLocation>
        <location evidence="1">Membrane</location>
        <topology evidence="1">Single-pass type I membrane protein</topology>
    </subcellularLocation>
</comment>
<keyword evidence="2" id="KW-0723">Serine/threonine-protein kinase</keyword>
<keyword evidence="4 13" id="KW-0812">Transmembrane</keyword>
<dbReference type="PROSITE" id="PS50011">
    <property type="entry name" value="PROTEIN_KINASE_DOM"/>
    <property type="match status" value="1"/>
</dbReference>
<dbReference type="SMART" id="SM00220">
    <property type="entry name" value="S_TKc"/>
    <property type="match status" value="1"/>
</dbReference>
<evidence type="ECO:0000256" key="2">
    <source>
        <dbReference type="ARBA" id="ARBA00022527"/>
    </source>
</evidence>
<feature type="transmembrane region" description="Helical" evidence="13">
    <location>
        <begin position="310"/>
        <end position="329"/>
    </location>
</feature>
<dbReference type="InterPro" id="IPR000719">
    <property type="entry name" value="Prot_kinase_dom"/>
</dbReference>
<dbReference type="FunFam" id="3.30.200.20:FF:000178">
    <property type="entry name" value="serine/threonine-protein kinase PBS1-like"/>
    <property type="match status" value="1"/>
</dbReference>
<dbReference type="InterPro" id="IPR001245">
    <property type="entry name" value="Ser-Thr/Tyr_kinase_cat_dom"/>
</dbReference>
<comment type="caution">
    <text evidence="16">The sequence shown here is derived from an EMBL/GenBank/DDBJ whole genome shotgun (WGS) entry which is preliminary data.</text>
</comment>